<feature type="compositionally biased region" description="Low complexity" evidence="7">
    <location>
        <begin position="353"/>
        <end position="365"/>
    </location>
</feature>
<evidence type="ECO:0000256" key="4">
    <source>
        <dbReference type="ARBA" id="ARBA00023125"/>
    </source>
</evidence>
<feature type="compositionally biased region" description="Low complexity" evidence="7">
    <location>
        <begin position="235"/>
        <end position="244"/>
    </location>
</feature>
<dbReference type="PANTHER" id="PTHR46373">
    <property type="entry name" value="PROTEIN RKD4"/>
    <property type="match status" value="1"/>
</dbReference>
<name>A0A9W6F4P7_9CHLO</name>
<dbReference type="GO" id="GO:0003677">
    <property type="term" value="F:DNA binding"/>
    <property type="evidence" value="ECO:0007669"/>
    <property type="project" value="UniProtKB-KW"/>
</dbReference>
<evidence type="ECO:0000313" key="10">
    <source>
        <dbReference type="Proteomes" id="UP001165080"/>
    </source>
</evidence>
<evidence type="ECO:0000256" key="2">
    <source>
        <dbReference type="ARBA" id="ARBA00023015"/>
    </source>
</evidence>
<dbReference type="GO" id="GO:0003700">
    <property type="term" value="F:DNA-binding transcription factor activity"/>
    <property type="evidence" value="ECO:0007669"/>
    <property type="project" value="InterPro"/>
</dbReference>
<dbReference type="Proteomes" id="UP001165080">
    <property type="component" value="Unassembled WGS sequence"/>
</dbReference>
<evidence type="ECO:0000256" key="3">
    <source>
        <dbReference type="ARBA" id="ARBA00023054"/>
    </source>
</evidence>
<sequence length="741" mass="75481">MSGAAAFGAFPKGDGRLPSGLVPAPAVYCAGGRPVSVMAVSGKPSIAAESSCCFVDMSFSSERSSISEFAFAPEELSMLENFLSGSADATTAANLSTNLNVAGTSLASYGARQVCLPAQAQAQPFKSPAAASPLQMQDILGLPSLEIGPAGMLATAPCFGQAAMLPTRFSSNNMLSSEQQQQQQQRRPSSVAPWQPTHTTPSLLLSEGSASMPAAPASAAPASAAPPTVPWPWGQSLSSQLPQTQHQQQQQLLLQAQQHQQQQQPQAMQILSFSADAQLPQGLASWQPYGGDGGDLAVDERLLAEIEAAPWPDFLPSPFNSSFADHQAQLHQPLHQSPPPQPPPPVLLKAEASSHSSVPGSFLPSSSSAAAAAAAPDGMAICGQGTFAPSASNGPSRQPSLAVTELMLCRQFEYAMTDRAQTPEPPRHAALPAAAAAAAPPPMHPASGVSAASGAAAAAVFGFGAGGGKDGCQGRSSPSNRDAIIPVPMNVTTDAAAAAMSLRRRGSGAVGGAAALHRASDPHGVQLAVPAAAAAAGGGVSRYHYDMAAVPTAPATGSAGGGPISAVLSGDGTGTAAGTDDTDDGCEAETGASSGGGGGAAAAAADAPSARARAAAAAAAAVVKVQRGALTIETLRAMFELPSQDVVRALGISATDLKRRCRALGIRRWPHRKLASLQRLAQAVDADSDLPPQEREAVLESVAANRSQIFRDPNADLAPNLKVLRQVQYKRHFMEKRGFGH</sequence>
<gene>
    <name evidence="9" type="primary">PLEST001877</name>
    <name evidence="9" type="ORF">PLESTB_001019100</name>
</gene>
<organism evidence="9 10">
    <name type="scientific">Pleodorina starrii</name>
    <dbReference type="NCBI Taxonomy" id="330485"/>
    <lineage>
        <taxon>Eukaryota</taxon>
        <taxon>Viridiplantae</taxon>
        <taxon>Chlorophyta</taxon>
        <taxon>core chlorophytes</taxon>
        <taxon>Chlorophyceae</taxon>
        <taxon>CS clade</taxon>
        <taxon>Chlamydomonadales</taxon>
        <taxon>Volvocaceae</taxon>
        <taxon>Pleodorina</taxon>
    </lineage>
</organism>
<evidence type="ECO:0000313" key="9">
    <source>
        <dbReference type="EMBL" id="GLC55725.1"/>
    </source>
</evidence>
<accession>A0A9W6F4P7</accession>
<feature type="domain" description="RWP-RK" evidence="8">
    <location>
        <begin position="613"/>
        <end position="697"/>
    </location>
</feature>
<keyword evidence="6" id="KW-0539">Nucleus</keyword>
<proteinExistence type="predicted"/>
<dbReference type="InterPro" id="IPR003035">
    <property type="entry name" value="RWP-RK_dom"/>
</dbReference>
<protein>
    <recommendedName>
        <fullName evidence="8">RWP-RK domain-containing protein</fullName>
    </recommendedName>
</protein>
<evidence type="ECO:0000256" key="5">
    <source>
        <dbReference type="ARBA" id="ARBA00023163"/>
    </source>
</evidence>
<keyword evidence="5" id="KW-0804">Transcription</keyword>
<evidence type="ECO:0000256" key="7">
    <source>
        <dbReference type="SAM" id="MobiDB-lite"/>
    </source>
</evidence>
<comment type="caution">
    <text evidence="9">The sequence shown here is derived from an EMBL/GenBank/DDBJ whole genome shotgun (WGS) entry which is preliminary data.</text>
</comment>
<feature type="region of interest" description="Disordered" evidence="7">
    <location>
        <begin position="328"/>
        <end position="365"/>
    </location>
</feature>
<feature type="region of interest" description="Disordered" evidence="7">
    <location>
        <begin position="174"/>
        <end position="244"/>
    </location>
</feature>
<dbReference type="PROSITE" id="PS51519">
    <property type="entry name" value="RWP_RK"/>
    <property type="match status" value="1"/>
</dbReference>
<keyword evidence="4" id="KW-0238">DNA-binding</keyword>
<evidence type="ECO:0000259" key="8">
    <source>
        <dbReference type="PROSITE" id="PS51519"/>
    </source>
</evidence>
<evidence type="ECO:0000256" key="1">
    <source>
        <dbReference type="ARBA" id="ARBA00004049"/>
    </source>
</evidence>
<keyword evidence="3" id="KW-0175">Coiled coil</keyword>
<evidence type="ECO:0000256" key="6">
    <source>
        <dbReference type="ARBA" id="ARBA00023242"/>
    </source>
</evidence>
<reference evidence="9 10" key="1">
    <citation type="journal article" date="2023" name="Commun. Biol.">
        <title>Reorganization of the ancestral sex-determining regions during the evolution of trioecy in Pleodorina starrii.</title>
        <authorList>
            <person name="Takahashi K."/>
            <person name="Suzuki S."/>
            <person name="Kawai-Toyooka H."/>
            <person name="Yamamoto K."/>
            <person name="Hamaji T."/>
            <person name="Ootsuki R."/>
            <person name="Yamaguchi H."/>
            <person name="Kawachi M."/>
            <person name="Higashiyama T."/>
            <person name="Nozaki H."/>
        </authorList>
    </citation>
    <scope>NUCLEOTIDE SEQUENCE [LARGE SCALE GENOMIC DNA]</scope>
    <source>
        <strain evidence="9 10">NIES-4479</strain>
    </source>
</reference>
<comment type="function">
    <text evidence="1">Putative transcription factor.</text>
</comment>
<dbReference type="Pfam" id="PF02042">
    <property type="entry name" value="RWP-RK"/>
    <property type="match status" value="1"/>
</dbReference>
<keyword evidence="10" id="KW-1185">Reference proteome</keyword>
<feature type="region of interest" description="Disordered" evidence="7">
    <location>
        <begin position="570"/>
        <end position="602"/>
    </location>
</feature>
<dbReference type="PANTHER" id="PTHR46373:SF2">
    <property type="entry name" value="RWP-RK DOMAIN-CONTAINING PROTEIN"/>
    <property type="match status" value="1"/>
</dbReference>
<dbReference type="EMBL" id="BRXU01000013">
    <property type="protein sequence ID" value="GLC55725.1"/>
    <property type="molecule type" value="Genomic_DNA"/>
</dbReference>
<feature type="compositionally biased region" description="Low complexity" evidence="7">
    <location>
        <begin position="209"/>
        <end position="226"/>
    </location>
</feature>
<feature type="compositionally biased region" description="Pro residues" evidence="7">
    <location>
        <begin position="336"/>
        <end position="346"/>
    </location>
</feature>
<dbReference type="InterPro" id="IPR044607">
    <property type="entry name" value="RKD-like"/>
</dbReference>
<dbReference type="AlphaFoldDB" id="A0A9W6F4P7"/>
<keyword evidence="2" id="KW-0805">Transcription regulation</keyword>